<comment type="catalytic activity">
    <reaction evidence="19">
        <text>L-seryl-[protein] + UDP-N-acetyl-alpha-D-galactosamine = a 3-O-[N-acetyl-alpha-D-galactosaminyl]-L-seryl-[protein] + UDP + H(+)</text>
        <dbReference type="Rhea" id="RHEA:23956"/>
        <dbReference type="Rhea" id="RHEA-COMP:9863"/>
        <dbReference type="Rhea" id="RHEA-COMP:12788"/>
        <dbReference type="ChEBI" id="CHEBI:15378"/>
        <dbReference type="ChEBI" id="CHEBI:29999"/>
        <dbReference type="ChEBI" id="CHEBI:53604"/>
        <dbReference type="ChEBI" id="CHEBI:58223"/>
        <dbReference type="ChEBI" id="CHEBI:67138"/>
        <dbReference type="EC" id="2.4.1.41"/>
    </reaction>
</comment>
<dbReference type="InterPro" id="IPR000772">
    <property type="entry name" value="Ricin_B_lectin"/>
</dbReference>
<proteinExistence type="inferred from homology"/>
<dbReference type="InterPro" id="IPR045885">
    <property type="entry name" value="GalNAc-T"/>
</dbReference>
<comment type="pathway">
    <text evidence="3 20">Protein modification; protein glycosylation.</text>
</comment>
<evidence type="ECO:0000256" key="12">
    <source>
        <dbReference type="ARBA" id="ARBA00022989"/>
    </source>
</evidence>
<feature type="compositionally biased region" description="Basic and acidic residues" evidence="21">
    <location>
        <begin position="115"/>
        <end position="134"/>
    </location>
</feature>
<evidence type="ECO:0000256" key="18">
    <source>
        <dbReference type="ARBA" id="ARBA00050905"/>
    </source>
</evidence>
<evidence type="ECO:0000256" key="14">
    <source>
        <dbReference type="ARBA" id="ARBA00023136"/>
    </source>
</evidence>
<evidence type="ECO:0000256" key="17">
    <source>
        <dbReference type="ARBA" id="ARBA00023211"/>
    </source>
</evidence>
<organism evidence="23 24">
    <name type="scientific">Mola mola</name>
    <name type="common">Ocean sunfish</name>
    <name type="synonym">Tetraodon mola</name>
    <dbReference type="NCBI Taxonomy" id="94237"/>
    <lineage>
        <taxon>Eukaryota</taxon>
        <taxon>Metazoa</taxon>
        <taxon>Chordata</taxon>
        <taxon>Craniata</taxon>
        <taxon>Vertebrata</taxon>
        <taxon>Euteleostomi</taxon>
        <taxon>Actinopterygii</taxon>
        <taxon>Neopterygii</taxon>
        <taxon>Teleostei</taxon>
        <taxon>Neoteleostei</taxon>
        <taxon>Acanthomorphata</taxon>
        <taxon>Eupercaria</taxon>
        <taxon>Tetraodontiformes</taxon>
        <taxon>Molidae</taxon>
        <taxon>Mola</taxon>
    </lineage>
</organism>
<reference evidence="23" key="2">
    <citation type="submission" date="2025-09" db="UniProtKB">
        <authorList>
            <consortium name="Ensembl"/>
        </authorList>
    </citation>
    <scope>IDENTIFICATION</scope>
</reference>
<dbReference type="GO" id="GO:0000139">
    <property type="term" value="C:Golgi membrane"/>
    <property type="evidence" value="ECO:0007669"/>
    <property type="project" value="UniProtKB-SubCell"/>
</dbReference>
<keyword evidence="17 20" id="KW-0464">Manganese</keyword>
<evidence type="ECO:0000313" key="24">
    <source>
        <dbReference type="Proteomes" id="UP000261620"/>
    </source>
</evidence>
<reference evidence="23" key="1">
    <citation type="submission" date="2025-08" db="UniProtKB">
        <authorList>
            <consortium name="Ensembl"/>
        </authorList>
    </citation>
    <scope>IDENTIFICATION</scope>
</reference>
<evidence type="ECO:0000256" key="8">
    <source>
        <dbReference type="ARBA" id="ARBA00022692"/>
    </source>
</evidence>
<keyword evidence="11" id="KW-0735">Signal-anchor</keyword>
<dbReference type="SUPFAM" id="SSF50370">
    <property type="entry name" value="Ricin B-like lectins"/>
    <property type="match status" value="1"/>
</dbReference>
<keyword evidence="15 20" id="KW-1015">Disulfide bond</keyword>
<evidence type="ECO:0000256" key="10">
    <source>
        <dbReference type="ARBA" id="ARBA00022734"/>
    </source>
</evidence>
<keyword evidence="13 20" id="KW-0333">Golgi apparatus</keyword>
<evidence type="ECO:0000259" key="22">
    <source>
        <dbReference type="SMART" id="SM00458"/>
    </source>
</evidence>
<evidence type="ECO:0000256" key="2">
    <source>
        <dbReference type="ARBA" id="ARBA00004323"/>
    </source>
</evidence>
<dbReference type="OMA" id="SWFLHNI"/>
<evidence type="ECO:0000256" key="11">
    <source>
        <dbReference type="ARBA" id="ARBA00022968"/>
    </source>
</evidence>
<dbReference type="PANTHER" id="PTHR11675:SF137">
    <property type="entry name" value="POLYPEPTIDE N-ACETYLGALACTOSAMINYLTRANSFERASE"/>
    <property type="match status" value="1"/>
</dbReference>
<dbReference type="SUPFAM" id="SSF53448">
    <property type="entry name" value="Nucleotide-diphospho-sugar transferases"/>
    <property type="match status" value="1"/>
</dbReference>
<keyword evidence="14 20" id="KW-0472">Membrane</keyword>
<dbReference type="PANTHER" id="PTHR11675">
    <property type="entry name" value="N-ACETYLGALACTOSAMINYLTRANSFERASE"/>
    <property type="match status" value="1"/>
</dbReference>
<evidence type="ECO:0000256" key="4">
    <source>
        <dbReference type="ARBA" id="ARBA00005680"/>
    </source>
</evidence>
<dbReference type="GO" id="GO:0006493">
    <property type="term" value="P:protein O-linked glycosylation"/>
    <property type="evidence" value="ECO:0007669"/>
    <property type="project" value="TreeGrafter"/>
</dbReference>
<keyword evidence="12 20" id="KW-1133">Transmembrane helix</keyword>
<comment type="cofactor">
    <cofactor evidence="1 20">
        <name>Mn(2+)</name>
        <dbReference type="ChEBI" id="CHEBI:29035"/>
    </cofactor>
</comment>
<comment type="subcellular location">
    <subcellularLocation>
        <location evidence="2 20">Golgi apparatus membrane</location>
        <topology evidence="2 20">Single-pass type II membrane protein</topology>
    </subcellularLocation>
</comment>
<dbReference type="EC" id="2.4.1.-" evidence="20"/>
<dbReference type="Pfam" id="PF00652">
    <property type="entry name" value="Ricin_B_lectin"/>
    <property type="match status" value="1"/>
</dbReference>
<dbReference type="Proteomes" id="UP000261620">
    <property type="component" value="Unplaced"/>
</dbReference>
<keyword evidence="6 20" id="KW-0328">Glycosyltransferase</keyword>
<evidence type="ECO:0000256" key="21">
    <source>
        <dbReference type="SAM" id="MobiDB-lite"/>
    </source>
</evidence>
<dbReference type="GO" id="GO:0004653">
    <property type="term" value="F:polypeptide N-acetylgalactosaminyltransferase activity"/>
    <property type="evidence" value="ECO:0007669"/>
    <property type="project" value="UniProtKB-EC"/>
</dbReference>
<dbReference type="InterPro" id="IPR035992">
    <property type="entry name" value="Ricin_B-like_lectins"/>
</dbReference>
<dbReference type="FunFam" id="2.80.10.50:FF:000024">
    <property type="entry name" value="Polypeptide N-acetylgalactosaminyltransferase"/>
    <property type="match status" value="1"/>
</dbReference>
<evidence type="ECO:0000256" key="9">
    <source>
        <dbReference type="ARBA" id="ARBA00022723"/>
    </source>
</evidence>
<dbReference type="Gene3D" id="3.90.550.10">
    <property type="entry name" value="Spore Coat Polysaccharide Biosynthesis Protein SpsA, Chain A"/>
    <property type="match status" value="1"/>
</dbReference>
<dbReference type="InterPro" id="IPR029044">
    <property type="entry name" value="Nucleotide-diphossugar_trans"/>
</dbReference>
<evidence type="ECO:0000256" key="1">
    <source>
        <dbReference type="ARBA" id="ARBA00001936"/>
    </source>
</evidence>
<dbReference type="Ensembl" id="ENSMMOT00000006706.1">
    <property type="protein sequence ID" value="ENSMMOP00000006586.1"/>
    <property type="gene ID" value="ENSMMOG00000005116.1"/>
</dbReference>
<evidence type="ECO:0000256" key="6">
    <source>
        <dbReference type="ARBA" id="ARBA00022676"/>
    </source>
</evidence>
<evidence type="ECO:0000256" key="15">
    <source>
        <dbReference type="ARBA" id="ARBA00023157"/>
    </source>
</evidence>
<dbReference type="GO" id="GO:0030246">
    <property type="term" value="F:carbohydrate binding"/>
    <property type="evidence" value="ECO:0007669"/>
    <property type="project" value="UniProtKB-KW"/>
</dbReference>
<dbReference type="AlphaFoldDB" id="A0A3Q3VUV2"/>
<dbReference type="GO" id="GO:0046872">
    <property type="term" value="F:metal ion binding"/>
    <property type="evidence" value="ECO:0007669"/>
    <property type="project" value="UniProtKB-KW"/>
</dbReference>
<keyword evidence="24" id="KW-1185">Reference proteome</keyword>
<evidence type="ECO:0000256" key="20">
    <source>
        <dbReference type="RuleBase" id="RU361242"/>
    </source>
</evidence>
<feature type="region of interest" description="Disordered" evidence="21">
    <location>
        <begin position="97"/>
        <end position="134"/>
    </location>
</feature>
<keyword evidence="16" id="KW-0325">Glycoprotein</keyword>
<dbReference type="Gene3D" id="2.80.10.50">
    <property type="match status" value="1"/>
</dbReference>
<keyword evidence="9" id="KW-0479">Metal-binding</keyword>
<evidence type="ECO:0000256" key="13">
    <source>
        <dbReference type="ARBA" id="ARBA00023034"/>
    </source>
</evidence>
<name>A0A3Q3VUV2_MOLML</name>
<feature type="transmembrane region" description="Helical" evidence="20">
    <location>
        <begin position="12"/>
        <end position="30"/>
    </location>
</feature>
<comment type="similarity">
    <text evidence="4 20">Belongs to the glycosyltransferase 2 family. GalNAc-T subfamily.</text>
</comment>
<evidence type="ECO:0000256" key="16">
    <source>
        <dbReference type="ARBA" id="ARBA00023180"/>
    </source>
</evidence>
<protein>
    <recommendedName>
        <fullName evidence="5 20">Polypeptide N-acetylgalactosaminyltransferase</fullName>
        <ecNumber evidence="20">2.4.1.-</ecNumber>
    </recommendedName>
    <alternativeName>
        <fullName evidence="20">Protein-UDP acetylgalactosaminyltransferase</fullName>
    </alternativeName>
</protein>
<evidence type="ECO:0000256" key="19">
    <source>
        <dbReference type="ARBA" id="ARBA00052209"/>
    </source>
</evidence>
<keyword evidence="7 20" id="KW-0808">Transferase</keyword>
<dbReference type="UniPathway" id="UPA00378"/>
<dbReference type="PROSITE" id="PS50231">
    <property type="entry name" value="RICIN_B_LECTIN"/>
    <property type="match status" value="1"/>
</dbReference>
<dbReference type="FunFam" id="3.90.550.10:FF:000039">
    <property type="entry name" value="Polypeptide N-acetylgalactosaminyltransferase"/>
    <property type="match status" value="1"/>
</dbReference>
<evidence type="ECO:0000256" key="7">
    <source>
        <dbReference type="ARBA" id="ARBA00022679"/>
    </source>
</evidence>
<sequence length="621" mass="70443">MRLLLRRRVSPLKLVLIGGTLFIVAVVILHRDVGSWSAEDPWLQELVDKKDKVMVMVRDAVNNIGFQIKAPEPPQVQEQSTEDVKCATGFYTQAELKPHMVRPPQDPGSPGADGKAFEKGRLSPQEEKEKEEGMTRHCFNQFASDRISLSRSLGDDTRPPECVERKFRRCPPLPTTSVVIVFHNEAWSTLLRTVYSVLHTTPAILLKEIILVDDASVAEHLKGQLEEHVRQLKIVRVMRQRERKGLITARLLGASVAQGEVLTFLDAHCECFHGWLEPLLSRIVEDPTAVVSPEITTIDLNSFQFNKPVATNRASNRGNFDWSLGFGWETIPEDARKLRKDETYPVKTPAFAGGLFSILKTYFEHIGTYDDKMEIWGGENIEMSFRVWQCGGQLEIIPCSVVGHVFRTKSPHTFPKGTEVITRNQVRLAEVWMDDYKHIFYRRSHNAAVMAKEHKYGDISDRLNLRERLKCKNFTWYLNTVYPEAFVPDLMPDKFGAIKNSGSNTCLDVGEDNQGGKAPIMYQCHNMGGNQYFEYSSHKELRHNIGKQLCLHASSGSDLVKIEMCQLKGIGTSLAAQQEWVFTEENLLKNPSSGHCLRLNGNKIQMDQCNAADVYQHWAFS</sequence>
<comment type="catalytic activity">
    <reaction evidence="18">
        <text>L-threonyl-[protein] + UDP-N-acetyl-alpha-D-galactosamine = a 3-O-[N-acetyl-alpha-D-galactosaminyl]-L-threonyl-[protein] + UDP + H(+)</text>
        <dbReference type="Rhea" id="RHEA:52424"/>
        <dbReference type="Rhea" id="RHEA-COMP:11060"/>
        <dbReference type="Rhea" id="RHEA-COMP:11689"/>
        <dbReference type="ChEBI" id="CHEBI:15378"/>
        <dbReference type="ChEBI" id="CHEBI:30013"/>
        <dbReference type="ChEBI" id="CHEBI:58223"/>
        <dbReference type="ChEBI" id="CHEBI:67138"/>
        <dbReference type="ChEBI" id="CHEBI:87075"/>
        <dbReference type="EC" id="2.4.1.41"/>
    </reaction>
</comment>
<dbReference type="STRING" id="94237.ENSMMOP00000006586"/>
<keyword evidence="10 20" id="KW-0430">Lectin</keyword>
<evidence type="ECO:0000313" key="23">
    <source>
        <dbReference type="Ensembl" id="ENSMMOP00000006586.1"/>
    </source>
</evidence>
<evidence type="ECO:0000256" key="3">
    <source>
        <dbReference type="ARBA" id="ARBA00004922"/>
    </source>
</evidence>
<dbReference type="InterPro" id="IPR001173">
    <property type="entry name" value="Glyco_trans_2-like"/>
</dbReference>
<evidence type="ECO:0000256" key="5">
    <source>
        <dbReference type="ARBA" id="ARBA00012644"/>
    </source>
</evidence>
<feature type="domain" description="Ricin B lectin" evidence="22">
    <location>
        <begin position="495"/>
        <end position="621"/>
    </location>
</feature>
<dbReference type="CDD" id="cd02510">
    <property type="entry name" value="pp-GalNAc-T"/>
    <property type="match status" value="1"/>
</dbReference>
<keyword evidence="8 20" id="KW-0812">Transmembrane</keyword>
<dbReference type="Pfam" id="PF00535">
    <property type="entry name" value="Glycos_transf_2"/>
    <property type="match status" value="1"/>
</dbReference>
<dbReference type="SMART" id="SM00458">
    <property type="entry name" value="RICIN"/>
    <property type="match status" value="1"/>
</dbReference>
<accession>A0A3Q3VUV2</accession>